<keyword evidence="3" id="KW-1185">Reference proteome</keyword>
<organism evidence="2 3">
    <name type="scientific">Kribbella solani</name>
    <dbReference type="NCBI Taxonomy" id="236067"/>
    <lineage>
        <taxon>Bacteria</taxon>
        <taxon>Bacillati</taxon>
        <taxon>Actinomycetota</taxon>
        <taxon>Actinomycetes</taxon>
        <taxon>Propionibacteriales</taxon>
        <taxon>Kribbellaceae</taxon>
        <taxon>Kribbella</taxon>
    </lineage>
</organism>
<dbReference type="RefSeq" id="WP_184837431.1">
    <property type="nucleotide sequence ID" value="NZ_BAAAVN010000016.1"/>
</dbReference>
<evidence type="ECO:0000313" key="2">
    <source>
        <dbReference type="EMBL" id="MBB5981160.1"/>
    </source>
</evidence>
<protein>
    <submittedName>
        <fullName evidence="2">Uncharacterized protein</fullName>
    </submittedName>
</protein>
<dbReference type="AlphaFoldDB" id="A0A841DWN0"/>
<evidence type="ECO:0000256" key="1">
    <source>
        <dbReference type="SAM" id="MobiDB-lite"/>
    </source>
</evidence>
<dbReference type="EMBL" id="JACHNF010000001">
    <property type="protein sequence ID" value="MBB5981160.1"/>
    <property type="molecule type" value="Genomic_DNA"/>
</dbReference>
<comment type="caution">
    <text evidence="2">The sequence shown here is derived from an EMBL/GenBank/DDBJ whole genome shotgun (WGS) entry which is preliminary data.</text>
</comment>
<dbReference type="Proteomes" id="UP000558997">
    <property type="component" value="Unassembled WGS sequence"/>
</dbReference>
<accession>A0A841DWN0</accession>
<evidence type="ECO:0000313" key="3">
    <source>
        <dbReference type="Proteomes" id="UP000558997"/>
    </source>
</evidence>
<gene>
    <name evidence="2" type="ORF">HDA44_004501</name>
</gene>
<reference evidence="2 3" key="1">
    <citation type="submission" date="2020-08" db="EMBL/GenBank/DDBJ databases">
        <title>Sequencing the genomes of 1000 actinobacteria strains.</title>
        <authorList>
            <person name="Klenk H.-P."/>
        </authorList>
    </citation>
    <scope>NUCLEOTIDE SEQUENCE [LARGE SCALE GENOMIC DNA]</scope>
    <source>
        <strain evidence="2 3">DSM 17294</strain>
    </source>
</reference>
<sequence>MTERIEVDQLGVARASDDCRTAGTDAGTHLARLLAGLTKGAIEAAAGRDDYGRQITDGWANSQAETFPDFAKGIEEQLIGRGDQMSSCGENARATDDAAAQQVRATDLGLTQTSQGWATLPPDQAV</sequence>
<proteinExistence type="predicted"/>
<name>A0A841DWN0_9ACTN</name>
<feature type="region of interest" description="Disordered" evidence="1">
    <location>
        <begin position="83"/>
        <end position="126"/>
    </location>
</feature>